<keyword evidence="9" id="KW-0408">Iron</keyword>
<protein>
    <recommendedName>
        <fullName evidence="16">Regulator of telomere elongation helicase 1 homolog</fullName>
    </recommendedName>
</protein>
<dbReference type="SMART" id="SM00488">
    <property type="entry name" value="DEXDc2"/>
    <property type="match status" value="1"/>
</dbReference>
<dbReference type="GO" id="GO:0016818">
    <property type="term" value="F:hydrolase activity, acting on acid anhydrides, in phosphorus-containing anhydrides"/>
    <property type="evidence" value="ECO:0007669"/>
    <property type="project" value="InterPro"/>
</dbReference>
<comment type="catalytic activity">
    <reaction evidence="15">
        <text>ATP + H2O = ADP + phosphate + H(+)</text>
        <dbReference type="Rhea" id="RHEA:13065"/>
        <dbReference type="ChEBI" id="CHEBI:15377"/>
        <dbReference type="ChEBI" id="CHEBI:15378"/>
        <dbReference type="ChEBI" id="CHEBI:30616"/>
        <dbReference type="ChEBI" id="CHEBI:43474"/>
        <dbReference type="ChEBI" id="CHEBI:456216"/>
    </reaction>
</comment>
<dbReference type="GO" id="GO:0005524">
    <property type="term" value="F:ATP binding"/>
    <property type="evidence" value="ECO:0007669"/>
    <property type="project" value="UniProtKB-KW"/>
</dbReference>
<dbReference type="SMART" id="SM00491">
    <property type="entry name" value="HELICc2"/>
    <property type="match status" value="1"/>
</dbReference>
<dbReference type="GO" id="GO:0003678">
    <property type="term" value="F:DNA helicase activity"/>
    <property type="evidence" value="ECO:0007669"/>
    <property type="project" value="InterPro"/>
</dbReference>
<evidence type="ECO:0000256" key="15">
    <source>
        <dbReference type="ARBA" id="ARBA00049360"/>
    </source>
</evidence>
<keyword evidence="6" id="KW-0378">Hydrolase</keyword>
<dbReference type="Pfam" id="PF13307">
    <property type="entry name" value="Helicase_C_2"/>
    <property type="match status" value="1"/>
</dbReference>
<evidence type="ECO:0000256" key="2">
    <source>
        <dbReference type="ARBA" id="ARBA00022485"/>
    </source>
</evidence>
<keyword evidence="19" id="KW-1185">Reference proteome</keyword>
<proteinExistence type="predicted"/>
<keyword evidence="7" id="KW-0347">Helicase</keyword>
<evidence type="ECO:0000256" key="5">
    <source>
        <dbReference type="ARBA" id="ARBA00022763"/>
    </source>
</evidence>
<dbReference type="GO" id="GO:0051539">
    <property type="term" value="F:4 iron, 4 sulfur cluster binding"/>
    <property type="evidence" value="ECO:0007669"/>
    <property type="project" value="UniProtKB-KW"/>
</dbReference>
<dbReference type="Gene3D" id="1.20.1160.20">
    <property type="match status" value="1"/>
</dbReference>
<dbReference type="InterPro" id="IPR014013">
    <property type="entry name" value="Helic_SF1/SF2_ATP-bd_DinG/Rad3"/>
</dbReference>
<dbReference type="SUPFAM" id="SSF52540">
    <property type="entry name" value="P-loop containing nucleoside triphosphate hydrolases"/>
    <property type="match status" value="1"/>
</dbReference>
<dbReference type="GO" id="GO:0010569">
    <property type="term" value="P:regulation of double-strand break repair via homologous recombination"/>
    <property type="evidence" value="ECO:0007669"/>
    <property type="project" value="TreeGrafter"/>
</dbReference>
<dbReference type="Pfam" id="PF23116">
    <property type="entry name" value="HHD_RTEL1"/>
    <property type="match status" value="1"/>
</dbReference>
<dbReference type="GO" id="GO:1904430">
    <property type="term" value="P:negative regulation of t-circle formation"/>
    <property type="evidence" value="ECO:0007669"/>
    <property type="project" value="TreeGrafter"/>
</dbReference>
<dbReference type="CDD" id="cd18788">
    <property type="entry name" value="SF2_C_XPD"/>
    <property type="match status" value="1"/>
</dbReference>
<evidence type="ECO:0000256" key="6">
    <source>
        <dbReference type="ARBA" id="ARBA00022801"/>
    </source>
</evidence>
<evidence type="ECO:0000256" key="11">
    <source>
        <dbReference type="ARBA" id="ARBA00023125"/>
    </source>
</evidence>
<comment type="subcellular location">
    <subcellularLocation>
        <location evidence="1">Nucleus</location>
    </subcellularLocation>
</comment>
<reference evidence="18" key="2">
    <citation type="submission" date="2025-09" db="UniProtKB">
        <authorList>
            <consortium name="Ensembl"/>
        </authorList>
    </citation>
    <scope>IDENTIFICATION</scope>
</reference>
<dbReference type="GO" id="GO:0070182">
    <property type="term" value="F:DNA polymerase binding"/>
    <property type="evidence" value="ECO:0007669"/>
    <property type="project" value="TreeGrafter"/>
</dbReference>
<evidence type="ECO:0000256" key="10">
    <source>
        <dbReference type="ARBA" id="ARBA00023014"/>
    </source>
</evidence>
<keyword evidence="8" id="KW-0067">ATP-binding</keyword>
<evidence type="ECO:0000313" key="19">
    <source>
        <dbReference type="Proteomes" id="UP000694388"/>
    </source>
</evidence>
<evidence type="ECO:0000256" key="3">
    <source>
        <dbReference type="ARBA" id="ARBA00022723"/>
    </source>
</evidence>
<dbReference type="GO" id="GO:0090657">
    <property type="term" value="P:telomeric loop disassembly"/>
    <property type="evidence" value="ECO:0007669"/>
    <property type="project" value="TreeGrafter"/>
</dbReference>
<dbReference type="FunFam" id="3.40.50.300:FF:000431">
    <property type="entry name" value="Regulator of telomere elongation helicase 1"/>
    <property type="match status" value="1"/>
</dbReference>
<dbReference type="NCBIfam" id="TIGR00604">
    <property type="entry name" value="rad3"/>
    <property type="match status" value="1"/>
</dbReference>
<dbReference type="InterPro" id="IPR027417">
    <property type="entry name" value="P-loop_NTPase"/>
</dbReference>
<keyword evidence="13" id="KW-0413">Isomerase</keyword>
<accession>A0A8C4QQN9</accession>
<dbReference type="InterPro" id="IPR006554">
    <property type="entry name" value="Helicase-like_DEXD_c2"/>
</dbReference>
<dbReference type="PANTHER" id="PTHR11472:SF34">
    <property type="entry name" value="REGULATOR OF TELOMERE ELONGATION HELICASE 1"/>
    <property type="match status" value="1"/>
</dbReference>
<keyword evidence="12" id="KW-0234">DNA repair</keyword>
<evidence type="ECO:0000259" key="17">
    <source>
        <dbReference type="PROSITE" id="PS51193"/>
    </source>
</evidence>
<evidence type="ECO:0000256" key="16">
    <source>
        <dbReference type="ARBA" id="ARBA00073810"/>
    </source>
</evidence>
<keyword evidence="14" id="KW-0539">Nucleus</keyword>
<dbReference type="GO" id="GO:0046872">
    <property type="term" value="F:metal ion binding"/>
    <property type="evidence" value="ECO:0007669"/>
    <property type="project" value="UniProtKB-KW"/>
</dbReference>
<reference evidence="18" key="1">
    <citation type="submission" date="2025-08" db="UniProtKB">
        <authorList>
            <consortium name="Ensembl"/>
        </authorList>
    </citation>
    <scope>IDENTIFICATION</scope>
</reference>
<dbReference type="GO" id="GO:0005634">
    <property type="term" value="C:nucleus"/>
    <property type="evidence" value="ECO:0007669"/>
    <property type="project" value="UniProtKB-SubCell"/>
</dbReference>
<dbReference type="InterPro" id="IPR010614">
    <property type="entry name" value="RAD3-like_helicase_DEAD"/>
</dbReference>
<evidence type="ECO:0000313" key="18">
    <source>
        <dbReference type="Ensembl" id="ENSEBUP00000018862.1"/>
    </source>
</evidence>
<dbReference type="GO" id="GO:0003677">
    <property type="term" value="F:DNA binding"/>
    <property type="evidence" value="ECO:0007669"/>
    <property type="project" value="UniProtKB-KW"/>
</dbReference>
<dbReference type="Gene3D" id="3.40.50.300">
    <property type="entry name" value="P-loop containing nucleotide triphosphate hydrolases"/>
    <property type="match status" value="2"/>
</dbReference>
<dbReference type="Proteomes" id="UP000694388">
    <property type="component" value="Unplaced"/>
</dbReference>
<dbReference type="AlphaFoldDB" id="A0A8C4QQN9"/>
<keyword evidence="4" id="KW-0547">Nucleotide-binding</keyword>
<dbReference type="GO" id="GO:0006281">
    <property type="term" value="P:DNA repair"/>
    <property type="evidence" value="ECO:0007669"/>
    <property type="project" value="UniProtKB-KW"/>
</dbReference>
<dbReference type="OMA" id="KEHLIVM"/>
<feature type="domain" description="Helicase ATP-binding" evidence="17">
    <location>
        <begin position="7"/>
        <end position="259"/>
    </location>
</feature>
<dbReference type="InterPro" id="IPR006555">
    <property type="entry name" value="ATP-dep_Helicase_C"/>
</dbReference>
<dbReference type="Ensembl" id="ENSEBUT00000019438.1">
    <property type="protein sequence ID" value="ENSEBUP00000018862.1"/>
    <property type="gene ID" value="ENSEBUG00000011745.1"/>
</dbReference>
<evidence type="ECO:0000256" key="1">
    <source>
        <dbReference type="ARBA" id="ARBA00004123"/>
    </source>
</evidence>
<evidence type="ECO:0000256" key="7">
    <source>
        <dbReference type="ARBA" id="ARBA00022806"/>
    </source>
</evidence>
<evidence type="ECO:0000256" key="4">
    <source>
        <dbReference type="ARBA" id="ARBA00022741"/>
    </source>
</evidence>
<dbReference type="Pfam" id="PF06733">
    <property type="entry name" value="DEAD_2"/>
    <property type="match status" value="2"/>
</dbReference>
<evidence type="ECO:0000256" key="14">
    <source>
        <dbReference type="ARBA" id="ARBA00023242"/>
    </source>
</evidence>
<dbReference type="InterPro" id="IPR049909">
    <property type="entry name" value="Rtel1_HHD"/>
</dbReference>
<dbReference type="InterPro" id="IPR045028">
    <property type="entry name" value="DinG/Rad3-like"/>
</dbReference>
<name>A0A8C4QQN9_EPTBU</name>
<keyword evidence="2" id="KW-0004">4Fe-4S</keyword>
<evidence type="ECO:0000256" key="8">
    <source>
        <dbReference type="ARBA" id="ARBA00022840"/>
    </source>
</evidence>
<dbReference type="GO" id="GO:0045910">
    <property type="term" value="P:negative regulation of DNA recombination"/>
    <property type="evidence" value="ECO:0007669"/>
    <property type="project" value="TreeGrafter"/>
</dbReference>
<dbReference type="InterPro" id="IPR013020">
    <property type="entry name" value="Rad3/Chl1-like"/>
</dbReference>
<keyword evidence="5" id="KW-0227">DNA damage</keyword>
<keyword evidence="10" id="KW-0411">Iron-sulfur</keyword>
<dbReference type="CDD" id="cd13932">
    <property type="entry name" value="HN_RTEL1"/>
    <property type="match status" value="1"/>
</dbReference>
<sequence>MPKLFVRGIEVDFPFTPYKCQEDYMERVITCLEMNGVLESPTGTGKTICLLWRGTCMARAPCWPASAVTEGSYSAARIAEWTADSAFRCEIPKIIFASRTHSQLSHAIGELGHTSYRPRTCVLGSREQFCIHPEVAKHESNHVKVFDSVCTFFYDLRILGDLCSPVMICPYYLSRELKQNADLLFMPYNYLLDPKSRKAHGIDLQGSIVIFDEAHNIEQMCEEVASFDLTPHDLAAGIDAVTSFLELKVQTMEQHLQSGDLDSSSPAELLLNLEREIDAIELPTSEGLTREGRYVQCCISKFISIWLDFCFSPICNFATTLTGKVLSYWCFSPGRSMLELISQGIRCLILTSGTLTPLSSFTTELQINFPVQLENPHVIDHHQVWAGVVMRGPDNEQLNSSFHTRFTVAYMTSLGCTIANFCRIVPDGLLVFFPSYPVMGKCLEHWTETGLWKRIEGFKSIFVEPKGKNTFTEVRTEMSCPRVQDSNTSGAAFFAVCRGKVSEGLDFADCHGRAVVVTGLPFPPMLDPRIKLKMQFLDELKIRRQMDGEALTGQAWYRQQASRAVNQAIGRVIRHRFDYGAIILCDHRFSNPESLAQFPCWLRPRITSYTNFGNAVRELTQFFRRGSFNEAPAPPFTRPNLKQEPPPFRGKRPGTVFHSTMPARSKPQSCSDNMTKHDMARGYLTQVKCALSHQNYGTFTKALRSYKETENLPALLDCLREIFASDPRMHSLFRDFYGFVRPQHKQAFEAAYQSIVGLGSGTSVQDGKLHAQQARVLWNPLQHPTENRTSKHQPVYIYLLN</sequence>
<keyword evidence="11" id="KW-0238">DNA-binding</keyword>
<evidence type="ECO:0000256" key="9">
    <source>
        <dbReference type="ARBA" id="ARBA00023004"/>
    </source>
</evidence>
<dbReference type="PROSITE" id="PS51193">
    <property type="entry name" value="HELICASE_ATP_BIND_2"/>
    <property type="match status" value="1"/>
</dbReference>
<evidence type="ECO:0000256" key="12">
    <source>
        <dbReference type="ARBA" id="ARBA00023204"/>
    </source>
</evidence>
<dbReference type="GeneTree" id="ENSGT00950000182970"/>
<evidence type="ECO:0000256" key="13">
    <source>
        <dbReference type="ARBA" id="ARBA00023235"/>
    </source>
</evidence>
<organism evidence="18 19">
    <name type="scientific">Eptatretus burgeri</name>
    <name type="common">Inshore hagfish</name>
    <dbReference type="NCBI Taxonomy" id="7764"/>
    <lineage>
        <taxon>Eukaryota</taxon>
        <taxon>Metazoa</taxon>
        <taxon>Chordata</taxon>
        <taxon>Craniata</taxon>
        <taxon>Vertebrata</taxon>
        <taxon>Cyclostomata</taxon>
        <taxon>Myxini</taxon>
        <taxon>Myxiniformes</taxon>
        <taxon>Myxinidae</taxon>
        <taxon>Eptatretinae</taxon>
        <taxon>Eptatretus</taxon>
    </lineage>
</organism>
<keyword evidence="3" id="KW-0479">Metal-binding</keyword>
<dbReference type="PANTHER" id="PTHR11472">
    <property type="entry name" value="DNA REPAIR DEAD HELICASE RAD3/XP-D SUBFAMILY MEMBER"/>
    <property type="match status" value="1"/>
</dbReference>